<dbReference type="InterPro" id="IPR011992">
    <property type="entry name" value="EF-hand-dom_pair"/>
</dbReference>
<evidence type="ECO:0000256" key="4">
    <source>
        <dbReference type="ARBA" id="ARBA00023223"/>
    </source>
</evidence>
<dbReference type="OrthoDB" id="26525at2759"/>
<dbReference type="GO" id="GO:0008218">
    <property type="term" value="P:bioluminescence"/>
    <property type="evidence" value="ECO:0007669"/>
    <property type="project" value="UniProtKB-KW"/>
</dbReference>
<feature type="domain" description="EF-hand" evidence="6">
    <location>
        <begin position="100"/>
        <end position="135"/>
    </location>
</feature>
<dbReference type="PANTHER" id="PTHR23048">
    <property type="entry name" value="MYOSIN LIGHT CHAIN 1, 3"/>
    <property type="match status" value="1"/>
</dbReference>
<keyword evidence="2" id="KW-0677">Repeat</keyword>
<sequence length="197" mass="22976">MSAKVQHRLSLRYPLMSGFQERVTEEQIEEFRDAFMAFDKDGNGFITTKELAKILRSLGLNPTEKEICKLVNEVDFDGNGKIDFVEFVNMMLLNGDQLVWNDKDLLEAFHVFDSDNKGYIMAAELKYVLSQMDDEKIRIEELQDMMQASQIDQNRKINFNEFKNLAKPDLKIHSHALAQQQQHNQNKQSLRALRFLT</sequence>
<evidence type="ECO:0000256" key="2">
    <source>
        <dbReference type="ARBA" id="ARBA00022737"/>
    </source>
</evidence>
<keyword evidence="8" id="KW-1185">Reference proteome</keyword>
<dbReference type="AlphaFoldDB" id="A0A7M5XH21"/>
<dbReference type="InterPro" id="IPR050230">
    <property type="entry name" value="CALM/Myosin/TropC-like"/>
</dbReference>
<accession>A0A7M5XH21</accession>
<comment type="similarity">
    <text evidence="1">Belongs to the aequorin family.</text>
</comment>
<evidence type="ECO:0000313" key="8">
    <source>
        <dbReference type="Proteomes" id="UP000594262"/>
    </source>
</evidence>
<dbReference type="Proteomes" id="UP000594262">
    <property type="component" value="Unplaced"/>
</dbReference>
<dbReference type="Pfam" id="PF13499">
    <property type="entry name" value="EF-hand_7"/>
    <property type="match status" value="2"/>
</dbReference>
<dbReference type="SMART" id="SM00054">
    <property type="entry name" value="EFh"/>
    <property type="match status" value="4"/>
</dbReference>
<dbReference type="GeneID" id="136811401"/>
<reference evidence="7" key="1">
    <citation type="submission" date="2021-01" db="UniProtKB">
        <authorList>
            <consortium name="EnsemblMetazoa"/>
        </authorList>
    </citation>
    <scope>IDENTIFICATION</scope>
</reference>
<evidence type="ECO:0000256" key="3">
    <source>
        <dbReference type="ARBA" id="ARBA00022837"/>
    </source>
</evidence>
<keyword evidence="5" id="KW-0599">Photoprotein</keyword>
<proteinExistence type="inferred from homology"/>
<evidence type="ECO:0000256" key="1">
    <source>
        <dbReference type="ARBA" id="ARBA00007828"/>
    </source>
</evidence>
<dbReference type="EnsemblMetazoa" id="CLYHEMT023409.1">
    <property type="protein sequence ID" value="CLYHEMP023409.1"/>
    <property type="gene ID" value="CLYHEMG023409"/>
</dbReference>
<protein>
    <recommendedName>
        <fullName evidence="6">EF-hand domain-containing protein</fullName>
    </recommendedName>
</protein>
<dbReference type="PROSITE" id="PS00018">
    <property type="entry name" value="EF_HAND_1"/>
    <property type="match status" value="2"/>
</dbReference>
<evidence type="ECO:0000256" key="5">
    <source>
        <dbReference type="ARBA" id="ARBA00023262"/>
    </source>
</evidence>
<dbReference type="InterPro" id="IPR002048">
    <property type="entry name" value="EF_hand_dom"/>
</dbReference>
<dbReference type="GO" id="GO:0005509">
    <property type="term" value="F:calcium ion binding"/>
    <property type="evidence" value="ECO:0007669"/>
    <property type="project" value="InterPro"/>
</dbReference>
<evidence type="ECO:0000313" key="7">
    <source>
        <dbReference type="EnsemblMetazoa" id="CLYHEMP023409.1"/>
    </source>
</evidence>
<dbReference type="SUPFAM" id="SSF47473">
    <property type="entry name" value="EF-hand"/>
    <property type="match status" value="1"/>
</dbReference>
<evidence type="ECO:0000259" key="6">
    <source>
        <dbReference type="PROSITE" id="PS50222"/>
    </source>
</evidence>
<organism evidence="7 8">
    <name type="scientific">Clytia hemisphaerica</name>
    <dbReference type="NCBI Taxonomy" id="252671"/>
    <lineage>
        <taxon>Eukaryota</taxon>
        <taxon>Metazoa</taxon>
        <taxon>Cnidaria</taxon>
        <taxon>Hydrozoa</taxon>
        <taxon>Hydroidolina</taxon>
        <taxon>Leptothecata</taxon>
        <taxon>Obeliida</taxon>
        <taxon>Clytiidae</taxon>
        <taxon>Clytia</taxon>
    </lineage>
</organism>
<dbReference type="InterPro" id="IPR018247">
    <property type="entry name" value="EF_Hand_1_Ca_BS"/>
</dbReference>
<dbReference type="PANTHER" id="PTHR23048:SF0">
    <property type="entry name" value="CALMODULIN LIKE 3"/>
    <property type="match status" value="1"/>
</dbReference>
<feature type="domain" description="EF-hand" evidence="6">
    <location>
        <begin position="26"/>
        <end position="61"/>
    </location>
</feature>
<feature type="domain" description="EF-hand" evidence="6">
    <location>
        <begin position="62"/>
        <end position="97"/>
    </location>
</feature>
<keyword evidence="4" id="KW-0455">Luminescence</keyword>
<dbReference type="GO" id="GO:0016460">
    <property type="term" value="C:myosin II complex"/>
    <property type="evidence" value="ECO:0007669"/>
    <property type="project" value="TreeGrafter"/>
</dbReference>
<keyword evidence="3" id="KW-0106">Calcium</keyword>
<feature type="domain" description="EF-hand" evidence="6">
    <location>
        <begin position="137"/>
        <end position="172"/>
    </location>
</feature>
<dbReference type="PROSITE" id="PS50222">
    <property type="entry name" value="EF_HAND_2"/>
    <property type="match status" value="4"/>
</dbReference>
<dbReference type="CDD" id="cd00051">
    <property type="entry name" value="EFh"/>
    <property type="match status" value="1"/>
</dbReference>
<name>A0A7M5XH21_9CNID</name>
<dbReference type="Gene3D" id="1.10.238.10">
    <property type="entry name" value="EF-hand"/>
    <property type="match status" value="2"/>
</dbReference>
<dbReference type="RefSeq" id="XP_066924105.1">
    <property type="nucleotide sequence ID" value="XM_067068004.1"/>
</dbReference>
<dbReference type="FunFam" id="1.10.238.10:FF:000178">
    <property type="entry name" value="Calmodulin-2 A"/>
    <property type="match status" value="1"/>
</dbReference>